<proteinExistence type="predicted"/>
<feature type="transmembrane region" description="Helical" evidence="1">
    <location>
        <begin position="39"/>
        <end position="57"/>
    </location>
</feature>
<reference evidence="2 3" key="1">
    <citation type="submission" date="2024-04" db="EMBL/GenBank/DDBJ databases">
        <title>Draft genome sequence of Pseudophaeobacter arcticus NBRC 116598.</title>
        <authorList>
            <person name="Miyakawa T."/>
            <person name="Kusuya Y."/>
            <person name="Miura T."/>
        </authorList>
    </citation>
    <scope>NUCLEOTIDE SEQUENCE [LARGE SCALE GENOMIC DNA]</scope>
    <source>
        <strain evidence="2 3">SU-CL00105</strain>
    </source>
</reference>
<evidence type="ECO:0000256" key="1">
    <source>
        <dbReference type="SAM" id="Phobius"/>
    </source>
</evidence>
<sequence>MALAYTLPDRLPLWQRFLFAIPLLGRISKEVAYGEEENFYYALAILICLWGSSIVLFGIPGLYLPAVALVPVMFTLLIAISRG</sequence>
<organism evidence="2 3">
    <name type="scientific">Pseudophaeobacter arcticus</name>
    <dbReference type="NCBI Taxonomy" id="385492"/>
    <lineage>
        <taxon>Bacteria</taxon>
        <taxon>Pseudomonadati</taxon>
        <taxon>Pseudomonadota</taxon>
        <taxon>Alphaproteobacteria</taxon>
        <taxon>Rhodobacterales</taxon>
        <taxon>Paracoccaceae</taxon>
        <taxon>Pseudophaeobacter</taxon>
    </lineage>
</organism>
<evidence type="ECO:0000313" key="3">
    <source>
        <dbReference type="Proteomes" id="UP001441944"/>
    </source>
</evidence>
<keyword evidence="1" id="KW-0812">Transmembrane</keyword>
<feature type="transmembrane region" description="Helical" evidence="1">
    <location>
        <begin position="63"/>
        <end position="80"/>
    </location>
</feature>
<comment type="caution">
    <text evidence="2">The sequence shown here is derived from an EMBL/GenBank/DDBJ whole genome shotgun (WGS) entry which is preliminary data.</text>
</comment>
<dbReference type="Proteomes" id="UP001441944">
    <property type="component" value="Unassembled WGS sequence"/>
</dbReference>
<gene>
    <name evidence="2" type="ORF">NBRC116598_15820</name>
</gene>
<dbReference type="EMBL" id="BAABWU010000004">
    <property type="protein sequence ID" value="GAA6196138.1"/>
    <property type="molecule type" value="Genomic_DNA"/>
</dbReference>
<keyword evidence="1" id="KW-0472">Membrane</keyword>
<keyword evidence="1" id="KW-1133">Transmembrane helix</keyword>
<keyword evidence="3" id="KW-1185">Reference proteome</keyword>
<name>A0ABQ0AJV0_9RHOB</name>
<accession>A0ABQ0AJV0</accession>
<dbReference type="RefSeq" id="WP_353398666.1">
    <property type="nucleotide sequence ID" value="NZ_BAABWU010000004.1"/>
</dbReference>
<protein>
    <submittedName>
        <fullName evidence="2">Uncharacterized protein</fullName>
    </submittedName>
</protein>
<evidence type="ECO:0000313" key="2">
    <source>
        <dbReference type="EMBL" id="GAA6196138.1"/>
    </source>
</evidence>